<dbReference type="InterPro" id="IPR001867">
    <property type="entry name" value="OmpR/PhoB-type_DNA-bd"/>
</dbReference>
<dbReference type="Proteomes" id="UP001499959">
    <property type="component" value="Unassembled WGS sequence"/>
</dbReference>
<evidence type="ECO:0000313" key="5">
    <source>
        <dbReference type="EMBL" id="GAA4802697.1"/>
    </source>
</evidence>
<dbReference type="Pfam" id="PF07676">
    <property type="entry name" value="PD40"/>
    <property type="match status" value="4"/>
</dbReference>
<evidence type="ECO:0000259" key="4">
    <source>
        <dbReference type="PROSITE" id="PS51755"/>
    </source>
</evidence>
<dbReference type="InterPro" id="IPR016032">
    <property type="entry name" value="Sig_transdc_resp-reg_C-effctor"/>
</dbReference>
<dbReference type="CDD" id="cd00383">
    <property type="entry name" value="trans_reg_C"/>
    <property type="match status" value="1"/>
</dbReference>
<accession>A0ABP9BZD6</accession>
<evidence type="ECO:0000256" key="1">
    <source>
        <dbReference type="ARBA" id="ARBA00009820"/>
    </source>
</evidence>
<evidence type="ECO:0000256" key="3">
    <source>
        <dbReference type="PROSITE-ProRule" id="PRU01091"/>
    </source>
</evidence>
<dbReference type="PANTHER" id="PTHR36842">
    <property type="entry name" value="PROTEIN TOLB HOMOLOG"/>
    <property type="match status" value="1"/>
</dbReference>
<comment type="similarity">
    <text evidence="1">Belongs to the TolB family.</text>
</comment>
<protein>
    <submittedName>
        <fullName evidence="5">Winged helix-turn-helix domain-containing protein</fullName>
    </submittedName>
</protein>
<dbReference type="Gene3D" id="2.120.10.60">
    <property type="entry name" value="Tricorn protease N-terminal domain"/>
    <property type="match status" value="1"/>
</dbReference>
<name>A0ABP9BZD6_9GAMM</name>
<organism evidence="5 6">
    <name type="scientific">Lysobacter hankyongensis</name>
    <dbReference type="NCBI Taxonomy" id="1176535"/>
    <lineage>
        <taxon>Bacteria</taxon>
        <taxon>Pseudomonadati</taxon>
        <taxon>Pseudomonadota</taxon>
        <taxon>Gammaproteobacteria</taxon>
        <taxon>Lysobacterales</taxon>
        <taxon>Lysobacteraceae</taxon>
        <taxon>Lysobacter</taxon>
    </lineage>
</organism>
<feature type="domain" description="OmpR/PhoB-type" evidence="4">
    <location>
        <begin position="14"/>
        <end position="114"/>
    </location>
</feature>
<dbReference type="RefSeq" id="WP_345304335.1">
    <property type="nucleotide sequence ID" value="NZ_BAABJE010000017.1"/>
</dbReference>
<dbReference type="PROSITE" id="PS51755">
    <property type="entry name" value="OMPR_PHOB"/>
    <property type="match status" value="1"/>
</dbReference>
<feature type="DNA-binding region" description="OmpR/PhoB-type" evidence="3">
    <location>
        <begin position="14"/>
        <end position="114"/>
    </location>
</feature>
<dbReference type="InterPro" id="IPR011042">
    <property type="entry name" value="6-blade_b-propeller_TolB-like"/>
</dbReference>
<dbReference type="Gene3D" id="2.120.10.30">
    <property type="entry name" value="TolB, C-terminal domain"/>
    <property type="match status" value="1"/>
</dbReference>
<dbReference type="Gene3D" id="1.10.10.10">
    <property type="entry name" value="Winged helix-like DNA-binding domain superfamily/Winged helix DNA-binding domain"/>
    <property type="match status" value="1"/>
</dbReference>
<dbReference type="InterPro" id="IPR036388">
    <property type="entry name" value="WH-like_DNA-bd_sf"/>
</dbReference>
<dbReference type="SUPFAM" id="SSF82171">
    <property type="entry name" value="DPP6 N-terminal domain-like"/>
    <property type="match status" value="2"/>
</dbReference>
<keyword evidence="2 3" id="KW-0238">DNA-binding</keyword>
<dbReference type="PANTHER" id="PTHR36842:SF1">
    <property type="entry name" value="PROTEIN TOLB"/>
    <property type="match status" value="1"/>
</dbReference>
<sequence length="759" mass="82140">MLKSHANLLEPRPSDRLRIGDRVVDIPLREIAPLDGGEPVRVTLKSLGVLLVLVAHAGRPVSREALLEWVWPDTLPTDDVITQAITQLRKALGDDRERPRYIETLAKQGYRLIASIEWQVAPDAPPADAPAAAATAELSAPRARRRWVVPASAAAGVVLSLFAAGYLLELRPKASTDDLAVPSSGAPTTAQRLEFQRIASMPAAEERPSLSPDGALVVYTRSGKQGASATLMLQTSTATPPRALTEAVPGQYDLMPAWSPDGREIAFVRSGPDRCQVMVIPAAGGSAREIGDCIGGESHPLAWYPDGRALVGARRTGDGTRTGAEKALYRMALDVGRWERIPYARSPADEDLSPVVSPDGRWIAFQRNVSLADLWRIPVGGGTPQRLTDLRTNIYGLAWTPDSRGLLFTRYRDGKVVLSTLDLDSGRIVDHPGGESSFMFPSVSAGDGTVAFEVENMRSIARRLAIDDGEAALGRSEVVFESTGSNILPSVAPDGRQVLFVSDRTGDMRLWWQDASRPDTLRSFADFIPMPRHPVMWHPESQRALAIGRAPGGTAGVYEIEPARGRMTRLAVPDRDPVHVAYHPDPNRLLVVADRGGGRLGVTLYDRSARPWRALAQVSDVAVAVVDPRHRRIVLARTATPELLGADLDLRHVRAVDRVINQRRNRMLVSTSDGVRVMDARGCALYWRRVAVDAADKDAQQSGRCLGSEGWWLEGVTYAAAAGAVYVSVIQDMQTDIGVAPIPSVGGGPASIVRPVASR</sequence>
<dbReference type="SMART" id="SM00862">
    <property type="entry name" value="Trans_reg_C"/>
    <property type="match status" value="1"/>
</dbReference>
<reference evidence="6" key="1">
    <citation type="journal article" date="2019" name="Int. J. Syst. Evol. Microbiol.">
        <title>The Global Catalogue of Microorganisms (GCM) 10K type strain sequencing project: providing services to taxonomists for standard genome sequencing and annotation.</title>
        <authorList>
            <consortium name="The Broad Institute Genomics Platform"/>
            <consortium name="The Broad Institute Genome Sequencing Center for Infectious Disease"/>
            <person name="Wu L."/>
            <person name="Ma J."/>
        </authorList>
    </citation>
    <scope>NUCLEOTIDE SEQUENCE [LARGE SCALE GENOMIC DNA]</scope>
    <source>
        <strain evidence="6">JCM 18204</strain>
    </source>
</reference>
<evidence type="ECO:0000313" key="6">
    <source>
        <dbReference type="Proteomes" id="UP001499959"/>
    </source>
</evidence>
<gene>
    <name evidence="5" type="ORF">GCM10023307_31810</name>
</gene>
<dbReference type="EMBL" id="BAABJE010000017">
    <property type="protein sequence ID" value="GAA4802697.1"/>
    <property type="molecule type" value="Genomic_DNA"/>
</dbReference>
<evidence type="ECO:0000256" key="2">
    <source>
        <dbReference type="ARBA" id="ARBA00023125"/>
    </source>
</evidence>
<dbReference type="SUPFAM" id="SSF46894">
    <property type="entry name" value="C-terminal effector domain of the bipartite response regulators"/>
    <property type="match status" value="1"/>
</dbReference>
<dbReference type="Pfam" id="PF00486">
    <property type="entry name" value="Trans_reg_C"/>
    <property type="match status" value="1"/>
</dbReference>
<comment type="caution">
    <text evidence="5">The sequence shown here is derived from an EMBL/GenBank/DDBJ whole genome shotgun (WGS) entry which is preliminary data.</text>
</comment>
<keyword evidence="6" id="KW-1185">Reference proteome</keyword>
<proteinExistence type="inferred from homology"/>
<dbReference type="InterPro" id="IPR011659">
    <property type="entry name" value="WD40"/>
</dbReference>